<feature type="domain" description="CMP/dCMP-type deaminase" evidence="16">
    <location>
        <begin position="1"/>
        <end position="115"/>
    </location>
</feature>
<dbReference type="Pfam" id="PF01872">
    <property type="entry name" value="RibD_C"/>
    <property type="match status" value="1"/>
</dbReference>
<dbReference type="Gene3D" id="3.40.140.10">
    <property type="entry name" value="Cytidine Deaminase, domain 2"/>
    <property type="match status" value="1"/>
</dbReference>
<evidence type="ECO:0000313" key="18">
    <source>
        <dbReference type="Proteomes" id="UP000186308"/>
    </source>
</evidence>
<dbReference type="PANTHER" id="PTHR38011">
    <property type="entry name" value="DIHYDROFOLATE REDUCTASE FAMILY PROTEIN (AFU_ORTHOLOGUE AFUA_8G06820)"/>
    <property type="match status" value="1"/>
</dbReference>
<evidence type="ECO:0000256" key="2">
    <source>
        <dbReference type="ARBA" id="ARBA00004882"/>
    </source>
</evidence>
<comment type="similarity">
    <text evidence="4 12">In the N-terminal section; belongs to the cytidine and deoxycytidylate deaminase family.</text>
</comment>
<feature type="binding site" evidence="14">
    <location>
        <position position="295"/>
    </location>
    <ligand>
        <name>substrate</name>
    </ligand>
</feature>
<dbReference type="NCBIfam" id="TIGR00326">
    <property type="entry name" value="eubact_ribD"/>
    <property type="match status" value="1"/>
</dbReference>
<name>A0A8G2CJ45_ACIRU</name>
<dbReference type="GO" id="GO:0050661">
    <property type="term" value="F:NADP binding"/>
    <property type="evidence" value="ECO:0007669"/>
    <property type="project" value="InterPro"/>
</dbReference>
<evidence type="ECO:0000256" key="5">
    <source>
        <dbReference type="ARBA" id="ARBA00007417"/>
    </source>
</evidence>
<dbReference type="SUPFAM" id="SSF53927">
    <property type="entry name" value="Cytidine deaminase-like"/>
    <property type="match status" value="1"/>
</dbReference>
<dbReference type="PROSITE" id="PS00903">
    <property type="entry name" value="CYT_DCMP_DEAMINASES_1"/>
    <property type="match status" value="1"/>
</dbReference>
<comment type="similarity">
    <text evidence="5 12">In the C-terminal section; belongs to the HTP reductase family.</text>
</comment>
<dbReference type="OrthoDB" id="9800865at2"/>
<evidence type="ECO:0000256" key="12">
    <source>
        <dbReference type="PIRNR" id="PIRNR006769"/>
    </source>
</evidence>
<dbReference type="SUPFAM" id="SSF53597">
    <property type="entry name" value="Dihydrofolate reductase-like"/>
    <property type="match status" value="1"/>
</dbReference>
<dbReference type="NCBIfam" id="TIGR00227">
    <property type="entry name" value="ribD_Cterm"/>
    <property type="match status" value="1"/>
</dbReference>
<dbReference type="GO" id="GO:0008270">
    <property type="term" value="F:zinc ion binding"/>
    <property type="evidence" value="ECO:0007669"/>
    <property type="project" value="InterPro"/>
</dbReference>
<feature type="binding site" evidence="14">
    <location>
        <position position="196"/>
    </location>
    <ligand>
        <name>NADP(+)</name>
        <dbReference type="ChEBI" id="CHEBI:58349"/>
    </ligand>
</feature>
<evidence type="ECO:0000256" key="7">
    <source>
        <dbReference type="ARBA" id="ARBA00022723"/>
    </source>
</evidence>
<evidence type="ECO:0000256" key="14">
    <source>
        <dbReference type="PIRSR" id="PIRSR006769-2"/>
    </source>
</evidence>
<dbReference type="Proteomes" id="UP000186308">
    <property type="component" value="Unassembled WGS sequence"/>
</dbReference>
<dbReference type="GO" id="GO:0009231">
    <property type="term" value="P:riboflavin biosynthetic process"/>
    <property type="evidence" value="ECO:0007669"/>
    <property type="project" value="UniProtKB-UniPathway"/>
</dbReference>
<feature type="binding site" evidence="14">
    <location>
        <position position="184"/>
    </location>
    <ligand>
        <name>substrate</name>
    </ligand>
</feature>
<sequence length="364" mass="37330">MTDADCMAAAIGLARRGLGETAPNPSVGCVIVNAGRVVGRGRTATGGRPHAETQALAMAGAAARGATVYVTLEPCAHHGRTPPCAQALIDAGVARVVVAMRDPDPRVNGAGLAMLRAAGIEVTEGVGMPAALAVNAGFVSLIEHGRPLVTLKLATSLDGRIATRTGDSQWITDDASRRTAHTLRGSHDAVMIGVGTALADDPELTCRIDGFRAAPMIRIVVDSHLRLPLNSRLARGADAHPLWIIHRDGADPARHDAFAALGARLFAVPAAEIGVEPQAALRALGAAGITRLLVEGGGTLAASLLRADLVDQIAWFTAPLVIGGDGIAAIAGFGVAELAAAKRLTMLSANASGADRLATYRRQD</sequence>
<feature type="binding site" evidence="14">
    <location>
        <position position="204"/>
    </location>
    <ligand>
        <name>substrate</name>
    </ligand>
</feature>
<dbReference type="GO" id="GO:0008703">
    <property type="term" value="F:5-amino-6-(5-phosphoribosylamino)uracil reductase activity"/>
    <property type="evidence" value="ECO:0007669"/>
    <property type="project" value="UniProtKB-EC"/>
</dbReference>
<feature type="active site" description="Proton donor" evidence="13">
    <location>
        <position position="52"/>
    </location>
</feature>
<feature type="binding site" evidence="14">
    <location>
        <position position="223"/>
    </location>
    <ligand>
        <name>NADP(+)</name>
        <dbReference type="ChEBI" id="CHEBI:58349"/>
    </ligand>
</feature>
<dbReference type="InterPro" id="IPR050765">
    <property type="entry name" value="Riboflavin_Biosynth_HTPR"/>
</dbReference>
<accession>A0A8G2CJ45</accession>
<dbReference type="EMBL" id="FTNE01000004">
    <property type="protein sequence ID" value="SIQ42094.1"/>
    <property type="molecule type" value="Genomic_DNA"/>
</dbReference>
<dbReference type="InterPro" id="IPR016192">
    <property type="entry name" value="APOBEC/CMP_deaminase_Zn-bd"/>
</dbReference>
<dbReference type="InterPro" id="IPR024072">
    <property type="entry name" value="DHFR-like_dom_sf"/>
</dbReference>
<feature type="binding site" evidence="14">
    <location>
        <begin position="297"/>
        <end position="303"/>
    </location>
    <ligand>
        <name>NADP(+)</name>
        <dbReference type="ChEBI" id="CHEBI:58349"/>
    </ligand>
</feature>
<comment type="catalytic activity">
    <reaction evidence="12">
        <text>5-amino-6-(5-phospho-D-ribitylamino)uracil + NADP(+) = 5-amino-6-(5-phospho-D-ribosylamino)uracil + NADPH + H(+)</text>
        <dbReference type="Rhea" id="RHEA:17845"/>
        <dbReference type="ChEBI" id="CHEBI:15378"/>
        <dbReference type="ChEBI" id="CHEBI:57783"/>
        <dbReference type="ChEBI" id="CHEBI:58349"/>
        <dbReference type="ChEBI" id="CHEBI:58421"/>
        <dbReference type="ChEBI" id="CHEBI:58453"/>
        <dbReference type="EC" id="1.1.1.193"/>
    </reaction>
</comment>
<dbReference type="PANTHER" id="PTHR38011:SF7">
    <property type="entry name" value="2,5-DIAMINO-6-RIBOSYLAMINO-4(3H)-PYRIMIDINONE 5'-PHOSPHATE REDUCTASE"/>
    <property type="match status" value="1"/>
</dbReference>
<evidence type="ECO:0000259" key="16">
    <source>
        <dbReference type="PROSITE" id="PS51747"/>
    </source>
</evidence>
<dbReference type="PIRSF" id="PIRSF006769">
    <property type="entry name" value="RibD"/>
    <property type="match status" value="1"/>
</dbReference>
<dbReference type="RefSeq" id="WP_029310572.1">
    <property type="nucleotide sequence ID" value="NZ_FTNE01000004.1"/>
</dbReference>
<evidence type="ECO:0000313" key="17">
    <source>
        <dbReference type="EMBL" id="SIQ42094.1"/>
    </source>
</evidence>
<keyword evidence="8 12" id="KW-0862">Zinc</keyword>
<comment type="pathway">
    <text evidence="3 12">Cofactor biosynthesis; riboflavin biosynthesis; 5-amino-6-(D-ribitylamino)uracil from GTP: step 3/4.</text>
</comment>
<keyword evidence="6 12" id="KW-0686">Riboflavin biosynthesis</keyword>
<feature type="binding site" evidence="14">
    <location>
        <position position="170"/>
    </location>
    <ligand>
        <name>NADP(+)</name>
        <dbReference type="ChEBI" id="CHEBI:58349"/>
    </ligand>
</feature>
<dbReference type="PROSITE" id="PS51747">
    <property type="entry name" value="CYT_DCMP_DEAMINASES_2"/>
    <property type="match status" value="1"/>
</dbReference>
<dbReference type="Pfam" id="PF00383">
    <property type="entry name" value="dCMP_cyt_deam_1"/>
    <property type="match status" value="1"/>
</dbReference>
<feature type="binding site" evidence="14">
    <location>
        <position position="154"/>
    </location>
    <ligand>
        <name>NADP(+)</name>
        <dbReference type="ChEBI" id="CHEBI:58349"/>
    </ligand>
</feature>
<keyword evidence="12" id="KW-0378">Hydrolase</keyword>
<evidence type="ECO:0000256" key="15">
    <source>
        <dbReference type="PIRSR" id="PIRSR006769-3"/>
    </source>
</evidence>
<comment type="catalytic activity">
    <reaction evidence="12">
        <text>2,5-diamino-6-hydroxy-4-(5-phosphoribosylamino)-pyrimidine + H2O + H(+) = 5-amino-6-(5-phospho-D-ribosylamino)uracil + NH4(+)</text>
        <dbReference type="Rhea" id="RHEA:21868"/>
        <dbReference type="ChEBI" id="CHEBI:15377"/>
        <dbReference type="ChEBI" id="CHEBI:15378"/>
        <dbReference type="ChEBI" id="CHEBI:28938"/>
        <dbReference type="ChEBI" id="CHEBI:58453"/>
        <dbReference type="ChEBI" id="CHEBI:58614"/>
        <dbReference type="EC" id="3.5.4.26"/>
    </reaction>
</comment>
<comment type="pathway">
    <text evidence="2 12">Cofactor biosynthesis; riboflavin biosynthesis; 5-amino-6-(D-ribitylamino)uracil from GTP: step 2/4.</text>
</comment>
<keyword evidence="9 12" id="KW-0521">NADP</keyword>
<dbReference type="InterPro" id="IPR016193">
    <property type="entry name" value="Cytidine_deaminase-like"/>
</dbReference>
<comment type="cofactor">
    <cofactor evidence="12 15">
        <name>Zn(2+)</name>
        <dbReference type="ChEBI" id="CHEBI:29105"/>
    </cofactor>
    <text evidence="12 15">Binds 1 zinc ion.</text>
</comment>
<dbReference type="InterPro" id="IPR002734">
    <property type="entry name" value="RibDG_C"/>
</dbReference>
<dbReference type="InterPro" id="IPR011549">
    <property type="entry name" value="RibD_C"/>
</dbReference>
<dbReference type="GO" id="GO:0008835">
    <property type="term" value="F:diaminohydroxyphosphoribosylaminopyrimidine deaminase activity"/>
    <property type="evidence" value="ECO:0007669"/>
    <property type="project" value="UniProtKB-EC"/>
</dbReference>
<keyword evidence="11" id="KW-0511">Multifunctional enzyme</keyword>
<protein>
    <recommendedName>
        <fullName evidence="12">Riboflavin biosynthesis protein RibD</fullName>
    </recommendedName>
    <domain>
        <recommendedName>
            <fullName evidence="12">Diaminohydroxyphosphoribosylaminopyrimidine deaminase</fullName>
            <shortName evidence="12">DRAP deaminase</shortName>
            <ecNumber evidence="12">3.5.4.26</ecNumber>
        </recommendedName>
        <alternativeName>
            <fullName evidence="12">Riboflavin-specific deaminase</fullName>
        </alternativeName>
    </domain>
    <domain>
        <recommendedName>
            <fullName evidence="12">5-amino-6-(5-phosphoribosylamino)uracil reductase</fullName>
            <ecNumber evidence="12">1.1.1.193</ecNumber>
        </recommendedName>
        <alternativeName>
            <fullName evidence="12">HTP reductase</fullName>
        </alternativeName>
    </domain>
</protein>
<feature type="binding site" evidence="15">
    <location>
        <position position="75"/>
    </location>
    <ligand>
        <name>Zn(2+)</name>
        <dbReference type="ChEBI" id="CHEBI:29105"/>
        <note>catalytic</note>
    </ligand>
</feature>
<evidence type="ECO:0000256" key="8">
    <source>
        <dbReference type="ARBA" id="ARBA00022833"/>
    </source>
</evidence>
<dbReference type="UniPathway" id="UPA00275">
    <property type="reaction ID" value="UER00401"/>
</dbReference>
<dbReference type="Gene3D" id="3.40.430.10">
    <property type="entry name" value="Dihydrofolate Reductase, subunit A"/>
    <property type="match status" value="1"/>
</dbReference>
<comment type="caution">
    <text evidence="17">The sequence shown here is derived from an EMBL/GenBank/DDBJ whole genome shotgun (WGS) entry which is preliminary data.</text>
</comment>
<evidence type="ECO:0000256" key="13">
    <source>
        <dbReference type="PIRSR" id="PIRSR006769-1"/>
    </source>
</evidence>
<evidence type="ECO:0000256" key="3">
    <source>
        <dbReference type="ARBA" id="ARBA00004910"/>
    </source>
</evidence>
<evidence type="ECO:0000256" key="10">
    <source>
        <dbReference type="ARBA" id="ARBA00023002"/>
    </source>
</evidence>
<proteinExistence type="inferred from homology"/>
<keyword evidence="10 12" id="KW-0560">Oxidoreductase</keyword>
<dbReference type="EC" id="1.1.1.193" evidence="12"/>
<evidence type="ECO:0000256" key="6">
    <source>
        <dbReference type="ARBA" id="ARBA00022619"/>
    </source>
</evidence>
<evidence type="ECO:0000256" key="9">
    <source>
        <dbReference type="ARBA" id="ARBA00022857"/>
    </source>
</evidence>
<dbReference type="InterPro" id="IPR004794">
    <property type="entry name" value="Eubact_RibD"/>
</dbReference>
<gene>
    <name evidence="17" type="ORF">SAMN05421828_104179</name>
</gene>
<evidence type="ECO:0000256" key="11">
    <source>
        <dbReference type="ARBA" id="ARBA00023268"/>
    </source>
</evidence>
<dbReference type="InterPro" id="IPR002125">
    <property type="entry name" value="CMP_dCMP_dom"/>
</dbReference>
<comment type="function">
    <text evidence="1 12">Converts 2,5-diamino-6-(ribosylamino)-4(3h)-pyrimidinone 5'-phosphate into 5-amino-6-(ribosylamino)-2,4(1h,3h)-pyrimidinedione 5'-phosphate.</text>
</comment>
<evidence type="ECO:0000256" key="1">
    <source>
        <dbReference type="ARBA" id="ARBA00002151"/>
    </source>
</evidence>
<feature type="binding site" evidence="15">
    <location>
        <position position="84"/>
    </location>
    <ligand>
        <name>Zn(2+)</name>
        <dbReference type="ChEBI" id="CHEBI:29105"/>
        <note>catalytic</note>
    </ligand>
</feature>
<evidence type="ECO:0000256" key="4">
    <source>
        <dbReference type="ARBA" id="ARBA00005259"/>
    </source>
</evidence>
<feature type="binding site" evidence="14">
    <location>
        <position position="168"/>
    </location>
    <ligand>
        <name>substrate</name>
    </ligand>
</feature>
<feature type="binding site" evidence="14">
    <location>
        <position position="207"/>
    </location>
    <ligand>
        <name>substrate</name>
    </ligand>
</feature>
<feature type="binding site" evidence="14">
    <location>
        <position position="200"/>
    </location>
    <ligand>
        <name>NADP(+)</name>
        <dbReference type="ChEBI" id="CHEBI:58349"/>
    </ligand>
</feature>
<feature type="binding site" evidence="15">
    <location>
        <position position="50"/>
    </location>
    <ligand>
        <name>Zn(2+)</name>
        <dbReference type="ChEBI" id="CHEBI:29105"/>
        <note>catalytic</note>
    </ligand>
</feature>
<dbReference type="CDD" id="cd01284">
    <property type="entry name" value="Riboflavin_deaminase-reductase"/>
    <property type="match status" value="1"/>
</dbReference>
<reference evidence="17 18" key="1">
    <citation type="submission" date="2017-01" db="EMBL/GenBank/DDBJ databases">
        <authorList>
            <person name="Varghese N."/>
            <person name="Submissions S."/>
        </authorList>
    </citation>
    <scope>NUCLEOTIDE SEQUENCE [LARGE SCALE GENOMIC DNA]</scope>
    <source>
        <strain evidence="17 18">ATCC 35905</strain>
    </source>
</reference>
<dbReference type="EC" id="3.5.4.26" evidence="12"/>
<dbReference type="AlphaFoldDB" id="A0A8G2CJ45"/>
<keyword evidence="7 12" id="KW-0479">Metal-binding</keyword>
<keyword evidence="18" id="KW-1185">Reference proteome</keyword>
<organism evidence="17 18">
    <name type="scientific">Acidiphilium rubrum</name>
    <dbReference type="NCBI Taxonomy" id="526"/>
    <lineage>
        <taxon>Bacteria</taxon>
        <taxon>Pseudomonadati</taxon>
        <taxon>Pseudomonadota</taxon>
        <taxon>Alphaproteobacteria</taxon>
        <taxon>Acetobacterales</taxon>
        <taxon>Acidocellaceae</taxon>
        <taxon>Acidiphilium</taxon>
    </lineage>
</organism>